<sequence length="61" mass="6612">MVNLPPSLSLNPPYGGPSASSINANIVQANKDQKMASAEQLVLELSNTDRRENARPYCLLL</sequence>
<evidence type="ECO:0000313" key="2">
    <source>
        <dbReference type="Proteomes" id="UP000607653"/>
    </source>
</evidence>
<protein>
    <submittedName>
        <fullName evidence="1">Uncharacterized protein</fullName>
    </submittedName>
</protein>
<dbReference type="AlphaFoldDB" id="A0A822YBY7"/>
<proteinExistence type="predicted"/>
<evidence type="ECO:0000313" key="1">
    <source>
        <dbReference type="EMBL" id="DAD27038.1"/>
    </source>
</evidence>
<name>A0A822YBY7_NELNU</name>
<dbReference type="Proteomes" id="UP000607653">
    <property type="component" value="Unassembled WGS sequence"/>
</dbReference>
<keyword evidence="2" id="KW-1185">Reference proteome</keyword>
<gene>
    <name evidence="1" type="ORF">HUJ06_028506</name>
</gene>
<comment type="caution">
    <text evidence="1">The sequence shown here is derived from an EMBL/GenBank/DDBJ whole genome shotgun (WGS) entry which is preliminary data.</text>
</comment>
<dbReference type="EMBL" id="DUZY01000002">
    <property type="protein sequence ID" value="DAD27038.1"/>
    <property type="molecule type" value="Genomic_DNA"/>
</dbReference>
<organism evidence="1 2">
    <name type="scientific">Nelumbo nucifera</name>
    <name type="common">Sacred lotus</name>
    <dbReference type="NCBI Taxonomy" id="4432"/>
    <lineage>
        <taxon>Eukaryota</taxon>
        <taxon>Viridiplantae</taxon>
        <taxon>Streptophyta</taxon>
        <taxon>Embryophyta</taxon>
        <taxon>Tracheophyta</taxon>
        <taxon>Spermatophyta</taxon>
        <taxon>Magnoliopsida</taxon>
        <taxon>Proteales</taxon>
        <taxon>Nelumbonaceae</taxon>
        <taxon>Nelumbo</taxon>
    </lineage>
</organism>
<reference evidence="1 2" key="1">
    <citation type="journal article" date="2020" name="Mol. Biol. Evol.">
        <title>Distinct Expression and Methylation Patterns for Genes with Different Fates following a Single Whole-Genome Duplication in Flowering Plants.</title>
        <authorList>
            <person name="Shi T."/>
            <person name="Rahmani R.S."/>
            <person name="Gugger P.F."/>
            <person name="Wang M."/>
            <person name="Li H."/>
            <person name="Zhang Y."/>
            <person name="Li Z."/>
            <person name="Wang Q."/>
            <person name="Van de Peer Y."/>
            <person name="Marchal K."/>
            <person name="Chen J."/>
        </authorList>
    </citation>
    <scope>NUCLEOTIDE SEQUENCE [LARGE SCALE GENOMIC DNA]</scope>
    <source>
        <tissue evidence="1">Leaf</tissue>
    </source>
</reference>
<accession>A0A822YBY7</accession>